<feature type="transmembrane region" description="Helical" evidence="1">
    <location>
        <begin position="24"/>
        <end position="46"/>
    </location>
</feature>
<keyword evidence="3" id="KW-1185">Reference proteome</keyword>
<feature type="transmembrane region" description="Helical" evidence="1">
    <location>
        <begin position="78"/>
        <end position="97"/>
    </location>
</feature>
<sequence length="267" mass="30790">MEQIMYIDALALKYKIKFRHNPSYWNKVMIGIIYRMFVAGGLLSLAHRFEMVTTDFGGNNLIDYSFAQDPFYTRLTSLPIIAMILVLLLLIAVKIFFINPLNVSVRSFFLNNAAGDHYGLHLIDGFKSSYVNIVKTMFARNIRILSWSILFIIPGIVKAYKYRMVPYILAENPDIDTNAALKLSEDMMHGNKEKMFNYDLSFIGWYIGSLVTFGLVGIYYYTPYKLSCDTEVYRIISGKLGSNIKFGRKPVIYPVMNQSYYSRKAPR</sequence>
<organism evidence="2 3">
    <name type="scientific">Mogibacterium diversum</name>
    <dbReference type="NCBI Taxonomy" id="114527"/>
    <lineage>
        <taxon>Bacteria</taxon>
        <taxon>Bacillati</taxon>
        <taxon>Bacillota</taxon>
        <taxon>Clostridia</taxon>
        <taxon>Peptostreptococcales</taxon>
        <taxon>Anaerovoracaceae</taxon>
        <taxon>Mogibacterium</taxon>
    </lineage>
</organism>
<dbReference type="InterPro" id="IPR010380">
    <property type="entry name" value="DUF975"/>
</dbReference>
<dbReference type="KEGG" id="mdv:C5Q96_00860"/>
<dbReference type="GeneID" id="78390799"/>
<reference evidence="3" key="1">
    <citation type="submission" date="2018-02" db="EMBL/GenBank/DDBJ databases">
        <authorList>
            <person name="Holder M.E."/>
            <person name="Ajami N.J."/>
            <person name="Petrosino J.F."/>
        </authorList>
    </citation>
    <scope>NUCLEOTIDE SEQUENCE [LARGE SCALE GENOMIC DNA]</scope>
    <source>
        <strain evidence="3">CCUG 47132</strain>
    </source>
</reference>
<evidence type="ECO:0008006" key="4">
    <source>
        <dbReference type="Google" id="ProtNLM"/>
    </source>
</evidence>
<evidence type="ECO:0000256" key="1">
    <source>
        <dbReference type="SAM" id="Phobius"/>
    </source>
</evidence>
<keyword evidence="1" id="KW-1133">Transmembrane helix</keyword>
<dbReference type="RefSeq" id="WP_106056311.1">
    <property type="nucleotide sequence ID" value="NZ_CP027228.1"/>
</dbReference>
<dbReference type="PANTHER" id="PTHR40076">
    <property type="entry name" value="MEMBRANE PROTEIN-RELATED"/>
    <property type="match status" value="1"/>
</dbReference>
<feature type="transmembrane region" description="Helical" evidence="1">
    <location>
        <begin position="142"/>
        <end position="160"/>
    </location>
</feature>
<keyword evidence="1" id="KW-0812">Transmembrane</keyword>
<evidence type="ECO:0000313" key="2">
    <source>
        <dbReference type="EMBL" id="AVM47489.1"/>
    </source>
</evidence>
<dbReference type="EMBL" id="CP027228">
    <property type="protein sequence ID" value="AVM47489.1"/>
    <property type="molecule type" value="Genomic_DNA"/>
</dbReference>
<evidence type="ECO:0000313" key="3">
    <source>
        <dbReference type="Proteomes" id="UP000237883"/>
    </source>
</evidence>
<proteinExistence type="predicted"/>
<feature type="transmembrane region" description="Helical" evidence="1">
    <location>
        <begin position="202"/>
        <end position="221"/>
    </location>
</feature>
<protein>
    <recommendedName>
        <fullName evidence="4">DUF975 domain-containing protein</fullName>
    </recommendedName>
</protein>
<dbReference type="OrthoDB" id="9784844at2"/>
<dbReference type="PANTHER" id="PTHR40076:SF1">
    <property type="entry name" value="MEMBRANE PROTEIN"/>
    <property type="match status" value="1"/>
</dbReference>
<gene>
    <name evidence="2" type="ORF">C5Q96_00860</name>
</gene>
<dbReference type="Pfam" id="PF06161">
    <property type="entry name" value="DUF975"/>
    <property type="match status" value="1"/>
</dbReference>
<accession>A0A2S0L2K4</accession>
<dbReference type="AlphaFoldDB" id="A0A2S0L2K4"/>
<dbReference type="Proteomes" id="UP000237883">
    <property type="component" value="Chromosome"/>
</dbReference>
<keyword evidence="1" id="KW-0472">Membrane</keyword>
<name>A0A2S0L2K4_9FIRM</name>